<reference evidence="7" key="1">
    <citation type="submission" date="2014-02" db="EMBL/GenBank/DDBJ databases">
        <authorList>
            <person name="Gan H."/>
        </authorList>
    </citation>
    <scope>NUCLEOTIDE SEQUENCE [LARGE SCALE GENOMIC DNA]</scope>
    <source>
        <strain evidence="7">S1</strain>
    </source>
</reference>
<sequence>MSRAPGSSLGFIGLGAMGAGMAGCLLRQGYPLKVFAREAHAVQALVDQGAVAGTSSADVGRGSAIVFLSLPDDAVVREVLFGDDGLVHGLAAGSTVVDTSTVAAASAREFAGALAARGIAFVDAPVSGGQQGAADGVLSCMVGGETAAVDACREALGAFCKSVLHVGGVGAGQVVKACNQVAVAGALLGVADAIALAQAEGVDLAQMREALLGGAARSFSLEKHAPRIAAKQFTPGFRAVLMRKDLRLALQGAQGTGTVLPTAALAEQLLDALCESGRADWDWAALALQVQALSGKALPEHRESSAS</sequence>
<dbReference type="InterPro" id="IPR006115">
    <property type="entry name" value="6PGDH_NADP-bd"/>
</dbReference>
<dbReference type="Gene3D" id="3.40.50.720">
    <property type="entry name" value="NAD(P)-binding Rossmann-like Domain"/>
    <property type="match status" value="1"/>
</dbReference>
<dbReference type="Pfam" id="PF03446">
    <property type="entry name" value="NAD_binding_2"/>
    <property type="match status" value="1"/>
</dbReference>
<dbReference type="PANTHER" id="PTHR43060:SF15">
    <property type="entry name" value="3-HYDROXYISOBUTYRATE DEHYDROGENASE-LIKE 1, MITOCHONDRIAL-RELATED"/>
    <property type="match status" value="1"/>
</dbReference>
<evidence type="ECO:0000256" key="2">
    <source>
        <dbReference type="ARBA" id="ARBA00023027"/>
    </source>
</evidence>
<reference evidence="7" key="2">
    <citation type="submission" date="2014-11" db="EMBL/GenBank/DDBJ databases">
        <title>Draft genome sequence of Hydrogenophaga intermedia S1.</title>
        <authorList>
            <person name="Gan H.M."/>
            <person name="Chew T.H."/>
            <person name="Stolz A."/>
        </authorList>
    </citation>
    <scope>NUCLEOTIDE SEQUENCE [LARGE SCALE GENOMIC DNA]</scope>
    <source>
        <strain evidence="7">S1</strain>
    </source>
</reference>
<proteinExistence type="predicted"/>
<dbReference type="InterPro" id="IPR013328">
    <property type="entry name" value="6PGD_dom2"/>
</dbReference>
<evidence type="ECO:0000259" key="4">
    <source>
        <dbReference type="Pfam" id="PF03446"/>
    </source>
</evidence>
<dbReference type="SUPFAM" id="SSF48179">
    <property type="entry name" value="6-phosphogluconate dehydrogenase C-terminal domain-like"/>
    <property type="match status" value="1"/>
</dbReference>
<feature type="domain" description="6-phosphogluconate dehydrogenase NADP-binding" evidence="4">
    <location>
        <begin position="9"/>
        <end position="167"/>
    </location>
</feature>
<dbReference type="Proteomes" id="UP000028878">
    <property type="component" value="Unassembled WGS sequence"/>
</dbReference>
<dbReference type="EMBL" id="CCAE010000009">
    <property type="protein sequence ID" value="CDN87145.1"/>
    <property type="molecule type" value="Genomic_DNA"/>
</dbReference>
<feature type="active site" evidence="3">
    <location>
        <position position="176"/>
    </location>
</feature>
<keyword evidence="2" id="KW-0520">NAD</keyword>
<evidence type="ECO:0000313" key="6">
    <source>
        <dbReference type="EMBL" id="CDN87145.1"/>
    </source>
</evidence>
<keyword evidence="1" id="KW-0560">Oxidoreductase</keyword>
<dbReference type="SUPFAM" id="SSF51735">
    <property type="entry name" value="NAD(P)-binding Rossmann-fold domains"/>
    <property type="match status" value="1"/>
</dbReference>
<dbReference type="PIRSF" id="PIRSF000103">
    <property type="entry name" value="HIBADH"/>
    <property type="match status" value="1"/>
</dbReference>
<dbReference type="PANTHER" id="PTHR43060">
    <property type="entry name" value="3-HYDROXYISOBUTYRATE DEHYDROGENASE-LIKE 1, MITOCHONDRIAL-RELATED"/>
    <property type="match status" value="1"/>
</dbReference>
<dbReference type="InterPro" id="IPR008927">
    <property type="entry name" value="6-PGluconate_DH-like_C_sf"/>
</dbReference>
<accession>A0A1L1PP72</accession>
<dbReference type="InterPro" id="IPR015815">
    <property type="entry name" value="HIBADH-related"/>
</dbReference>
<protein>
    <submittedName>
        <fullName evidence="6">TsaR</fullName>
    </submittedName>
</protein>
<dbReference type="Gene3D" id="1.10.1040.10">
    <property type="entry name" value="N-(1-d-carboxylethyl)-l-norvaline Dehydrogenase, domain 2"/>
    <property type="match status" value="1"/>
</dbReference>
<evidence type="ECO:0000313" key="7">
    <source>
        <dbReference type="Proteomes" id="UP000028878"/>
    </source>
</evidence>
<dbReference type="GO" id="GO:0050661">
    <property type="term" value="F:NADP binding"/>
    <property type="evidence" value="ECO:0007669"/>
    <property type="project" value="InterPro"/>
</dbReference>
<evidence type="ECO:0000256" key="3">
    <source>
        <dbReference type="PIRSR" id="PIRSR000103-1"/>
    </source>
</evidence>
<dbReference type="GO" id="GO:0016491">
    <property type="term" value="F:oxidoreductase activity"/>
    <property type="evidence" value="ECO:0007669"/>
    <property type="project" value="UniProtKB-KW"/>
</dbReference>
<name>A0A1L1PP72_HYDIT</name>
<dbReference type="RefSeq" id="WP_009518136.1">
    <property type="nucleotide sequence ID" value="NZ_CCAE010000009.1"/>
</dbReference>
<gene>
    <name evidence="6" type="ORF">BN948_01564</name>
</gene>
<dbReference type="InterPro" id="IPR036291">
    <property type="entry name" value="NAD(P)-bd_dom_sf"/>
</dbReference>
<organism evidence="6 7">
    <name type="scientific">Hydrogenophaga intermedia</name>
    <dbReference type="NCBI Taxonomy" id="65786"/>
    <lineage>
        <taxon>Bacteria</taxon>
        <taxon>Pseudomonadati</taxon>
        <taxon>Pseudomonadota</taxon>
        <taxon>Betaproteobacteria</taxon>
        <taxon>Burkholderiales</taxon>
        <taxon>Comamonadaceae</taxon>
        <taxon>Hydrogenophaga</taxon>
    </lineage>
</organism>
<keyword evidence="7" id="KW-1185">Reference proteome</keyword>
<dbReference type="GO" id="GO:0051287">
    <property type="term" value="F:NAD binding"/>
    <property type="evidence" value="ECO:0007669"/>
    <property type="project" value="InterPro"/>
</dbReference>
<dbReference type="PROSITE" id="PS51257">
    <property type="entry name" value="PROKAR_LIPOPROTEIN"/>
    <property type="match status" value="1"/>
</dbReference>
<dbReference type="Pfam" id="PF14833">
    <property type="entry name" value="NAD_binding_11"/>
    <property type="match status" value="1"/>
</dbReference>
<dbReference type="AlphaFoldDB" id="A0A1L1PP72"/>
<evidence type="ECO:0000259" key="5">
    <source>
        <dbReference type="Pfam" id="PF14833"/>
    </source>
</evidence>
<dbReference type="InterPro" id="IPR029154">
    <property type="entry name" value="HIBADH-like_NADP-bd"/>
</dbReference>
<feature type="domain" description="3-hydroxyisobutyrate dehydrogenase-like NAD-binding" evidence="5">
    <location>
        <begin position="170"/>
        <end position="286"/>
    </location>
</feature>
<evidence type="ECO:0000256" key="1">
    <source>
        <dbReference type="ARBA" id="ARBA00023002"/>
    </source>
</evidence>